<sequence>MTTEEMKSTLEGREEEQLEVDLQSSNNSKDNYLIILAKFSYGSRIKNYGFLNIVVDFEVQALTKVILLLGSNKDIWDINLNPNLFRGEIDELNDDSNYRADDFKSKLKESLDIQNLIELSTLEQTEELNGLVKENIEDIIQEQINLKMTTTYINQEELNNIYPELKVVEEVDLNDVELGEESSNTSKEKLNLDIELKCTPVISAVKGKKIDDLDLGDEIFVKITDQREVSNSIADLLGDNPKELTGKIVEVNFNQELDRYNVLVQFKPNIYGNLVVEPELKIKANKVIENSLNTKDNNQEIKFDKDLMIISAIVLTIIILLSVIIGVSF</sequence>
<dbReference type="Proteomes" id="UP000295832">
    <property type="component" value="Unassembled WGS sequence"/>
</dbReference>
<gene>
    <name evidence="3" type="ORF">C7959_12415</name>
</gene>
<evidence type="ECO:0000313" key="4">
    <source>
        <dbReference type="Proteomes" id="UP000295832"/>
    </source>
</evidence>
<keyword evidence="2" id="KW-0472">Membrane</keyword>
<dbReference type="AlphaFoldDB" id="A0A4R8GYE9"/>
<reference evidence="3 4" key="1">
    <citation type="submission" date="2019-03" db="EMBL/GenBank/DDBJ databases">
        <title>Subsurface microbial communities from deep shales in Ohio and West Virginia, USA.</title>
        <authorList>
            <person name="Wrighton K."/>
        </authorList>
    </citation>
    <scope>NUCLEOTIDE SEQUENCE [LARGE SCALE GENOMIC DNA]</scope>
    <source>
        <strain evidence="3 4">MSL 6dP</strain>
    </source>
</reference>
<dbReference type="STRING" id="926561.GCA_000379025_02075"/>
<organism evidence="3 4">
    <name type="scientific">Orenia marismortui</name>
    <dbReference type="NCBI Taxonomy" id="46469"/>
    <lineage>
        <taxon>Bacteria</taxon>
        <taxon>Bacillati</taxon>
        <taxon>Bacillota</taxon>
        <taxon>Clostridia</taxon>
        <taxon>Halanaerobiales</taxon>
        <taxon>Halobacteroidaceae</taxon>
        <taxon>Orenia</taxon>
    </lineage>
</organism>
<proteinExistence type="predicted"/>
<keyword evidence="4" id="KW-1185">Reference proteome</keyword>
<name>A0A4R8GYE9_9FIRM</name>
<comment type="caution">
    <text evidence="3">The sequence shown here is derived from an EMBL/GenBank/DDBJ whole genome shotgun (WGS) entry which is preliminary data.</text>
</comment>
<protein>
    <submittedName>
        <fullName evidence="3">Uncharacterized protein</fullName>
    </submittedName>
</protein>
<dbReference type="RefSeq" id="WP_134117783.1">
    <property type="nucleotide sequence ID" value="NZ_SOEG01000024.1"/>
</dbReference>
<feature type="region of interest" description="Disordered" evidence="1">
    <location>
        <begin position="1"/>
        <end position="23"/>
    </location>
</feature>
<keyword evidence="2" id="KW-0812">Transmembrane</keyword>
<accession>A0A4R8GYE9</accession>
<evidence type="ECO:0000256" key="2">
    <source>
        <dbReference type="SAM" id="Phobius"/>
    </source>
</evidence>
<evidence type="ECO:0000256" key="1">
    <source>
        <dbReference type="SAM" id="MobiDB-lite"/>
    </source>
</evidence>
<evidence type="ECO:0000313" key="3">
    <source>
        <dbReference type="EMBL" id="TDX48904.1"/>
    </source>
</evidence>
<feature type="transmembrane region" description="Helical" evidence="2">
    <location>
        <begin position="307"/>
        <end position="327"/>
    </location>
</feature>
<dbReference type="EMBL" id="SOEG01000024">
    <property type="protein sequence ID" value="TDX48904.1"/>
    <property type="molecule type" value="Genomic_DNA"/>
</dbReference>
<feature type="compositionally biased region" description="Basic and acidic residues" evidence="1">
    <location>
        <begin position="1"/>
        <end position="12"/>
    </location>
</feature>
<keyword evidence="2" id="KW-1133">Transmembrane helix</keyword>